<organism evidence="1 2">
    <name type="scientific">Iris pallida</name>
    <name type="common">Sweet iris</name>
    <dbReference type="NCBI Taxonomy" id="29817"/>
    <lineage>
        <taxon>Eukaryota</taxon>
        <taxon>Viridiplantae</taxon>
        <taxon>Streptophyta</taxon>
        <taxon>Embryophyta</taxon>
        <taxon>Tracheophyta</taxon>
        <taxon>Spermatophyta</taxon>
        <taxon>Magnoliopsida</taxon>
        <taxon>Liliopsida</taxon>
        <taxon>Asparagales</taxon>
        <taxon>Iridaceae</taxon>
        <taxon>Iridoideae</taxon>
        <taxon>Irideae</taxon>
        <taxon>Iris</taxon>
    </lineage>
</organism>
<protein>
    <submittedName>
        <fullName evidence="1">Uncharacterized protein</fullName>
    </submittedName>
</protein>
<dbReference type="EMBL" id="JANAVB010010400">
    <property type="protein sequence ID" value="KAJ6838923.1"/>
    <property type="molecule type" value="Genomic_DNA"/>
</dbReference>
<reference evidence="1" key="2">
    <citation type="submission" date="2023-04" db="EMBL/GenBank/DDBJ databases">
        <authorList>
            <person name="Bruccoleri R.E."/>
            <person name="Oakeley E.J."/>
            <person name="Faust A.-M."/>
            <person name="Dessus-Babus S."/>
            <person name="Altorfer M."/>
            <person name="Burckhardt D."/>
            <person name="Oertli M."/>
            <person name="Naumann U."/>
            <person name="Petersen F."/>
            <person name="Wong J."/>
        </authorList>
    </citation>
    <scope>NUCLEOTIDE SEQUENCE</scope>
    <source>
        <strain evidence="1">GSM-AAB239-AS_SAM_17_03QT</strain>
        <tissue evidence="1">Leaf</tissue>
    </source>
</reference>
<gene>
    <name evidence="1" type="ORF">M6B38_317710</name>
</gene>
<dbReference type="Proteomes" id="UP001140949">
    <property type="component" value="Unassembled WGS sequence"/>
</dbReference>
<keyword evidence="2" id="KW-1185">Reference proteome</keyword>
<sequence>MASRLSTIPGLWECFVCKGGYNVWNDYLISIYFVIES</sequence>
<dbReference type="AlphaFoldDB" id="A0AAX6HDI4"/>
<evidence type="ECO:0000313" key="1">
    <source>
        <dbReference type="EMBL" id="KAJ6838923.1"/>
    </source>
</evidence>
<proteinExistence type="predicted"/>
<evidence type="ECO:0000313" key="2">
    <source>
        <dbReference type="Proteomes" id="UP001140949"/>
    </source>
</evidence>
<comment type="caution">
    <text evidence="1">The sequence shown here is derived from an EMBL/GenBank/DDBJ whole genome shotgun (WGS) entry which is preliminary data.</text>
</comment>
<name>A0AAX6HDI4_IRIPA</name>
<reference evidence="1" key="1">
    <citation type="journal article" date="2023" name="GigaByte">
        <title>Genome assembly of the bearded iris, Iris pallida Lam.</title>
        <authorList>
            <person name="Bruccoleri R.E."/>
            <person name="Oakeley E.J."/>
            <person name="Faust A.M.E."/>
            <person name="Altorfer M."/>
            <person name="Dessus-Babus S."/>
            <person name="Burckhardt D."/>
            <person name="Oertli M."/>
            <person name="Naumann U."/>
            <person name="Petersen F."/>
            <person name="Wong J."/>
        </authorList>
    </citation>
    <scope>NUCLEOTIDE SEQUENCE</scope>
    <source>
        <strain evidence="1">GSM-AAB239-AS_SAM_17_03QT</strain>
    </source>
</reference>
<accession>A0AAX6HDI4</accession>